<name>A0ABZ2QV16_9ACTN</name>
<proteinExistence type="predicted"/>
<dbReference type="EMBL" id="CP147982">
    <property type="protein sequence ID" value="WXK80411.1"/>
    <property type="molecule type" value="Genomic_DNA"/>
</dbReference>
<dbReference type="Gene3D" id="1.10.1200.10">
    <property type="entry name" value="ACP-like"/>
    <property type="match status" value="1"/>
</dbReference>
<keyword evidence="3" id="KW-1185">Reference proteome</keyword>
<reference evidence="2 3" key="1">
    <citation type="submission" date="2024-03" db="EMBL/GenBank/DDBJ databases">
        <title>The complete genome of Streptomyces sirii sp.nov.</title>
        <authorList>
            <person name="Zakalyukina Y.V."/>
            <person name="Belik A.R."/>
            <person name="Biryukov M.V."/>
            <person name="Baturina O.A."/>
            <person name="Kabilov M.R."/>
        </authorList>
    </citation>
    <scope>NUCLEOTIDE SEQUENCE [LARGE SCALE GENOMIC DNA]</scope>
    <source>
        <strain evidence="2 3">BP-8</strain>
    </source>
</reference>
<protein>
    <submittedName>
        <fullName evidence="2">Phosphopantetheine-binding protein</fullName>
    </submittedName>
</protein>
<organism evidence="2 3">
    <name type="scientific">Streptomyces sirii</name>
    <dbReference type="NCBI Taxonomy" id="3127701"/>
    <lineage>
        <taxon>Bacteria</taxon>
        <taxon>Bacillati</taxon>
        <taxon>Actinomycetota</taxon>
        <taxon>Actinomycetes</taxon>
        <taxon>Kitasatosporales</taxon>
        <taxon>Streptomycetaceae</taxon>
        <taxon>Streptomyces</taxon>
    </lineage>
</organism>
<dbReference type="InterPro" id="IPR009081">
    <property type="entry name" value="PP-bd_ACP"/>
</dbReference>
<sequence>MDRQQMVGTIQSALSGVLERDVPGVSEETRFFDDLHLDSTSILELLMALEEEVGFTVDPEEIDMDDFVSVATFIDYLERVQTT</sequence>
<feature type="domain" description="Carrier" evidence="1">
    <location>
        <begin position="1"/>
        <end position="81"/>
    </location>
</feature>
<evidence type="ECO:0000313" key="2">
    <source>
        <dbReference type="EMBL" id="WXK80411.1"/>
    </source>
</evidence>
<evidence type="ECO:0000259" key="1">
    <source>
        <dbReference type="PROSITE" id="PS50075"/>
    </source>
</evidence>
<evidence type="ECO:0000313" key="3">
    <source>
        <dbReference type="Proteomes" id="UP001626628"/>
    </source>
</evidence>
<dbReference type="InterPro" id="IPR036736">
    <property type="entry name" value="ACP-like_sf"/>
</dbReference>
<accession>A0ABZ2QV16</accession>
<dbReference type="Proteomes" id="UP001626628">
    <property type="component" value="Chromosome"/>
</dbReference>
<dbReference type="PROSITE" id="PS50075">
    <property type="entry name" value="CARRIER"/>
    <property type="match status" value="1"/>
</dbReference>
<dbReference type="SUPFAM" id="SSF47336">
    <property type="entry name" value="ACP-like"/>
    <property type="match status" value="1"/>
</dbReference>
<gene>
    <name evidence="2" type="ORF">WAB15_32805</name>
</gene>
<dbReference type="RefSeq" id="WP_384436271.1">
    <property type="nucleotide sequence ID" value="NZ_CP147982.1"/>
</dbReference>
<dbReference type="Pfam" id="PF00550">
    <property type="entry name" value="PP-binding"/>
    <property type="match status" value="1"/>
</dbReference>